<dbReference type="Proteomes" id="UP000824120">
    <property type="component" value="Chromosome 8"/>
</dbReference>
<evidence type="ECO:0000313" key="2">
    <source>
        <dbReference type="Proteomes" id="UP000824120"/>
    </source>
</evidence>
<name>A0A9J5XZC4_SOLCO</name>
<proteinExistence type="predicted"/>
<sequence>MEKAQTEMKVNADTTLCMLLVSTWYLPHRLHHPFHARQHILYSFPCEAAADIYEANAMVFLHVPHQNESKCIDSRKLLHKRMLVNLFKHTFLGLLAKIKCSICSYQFNI</sequence>
<keyword evidence="2" id="KW-1185">Reference proteome</keyword>
<dbReference type="EMBL" id="JACXVP010000008">
    <property type="protein sequence ID" value="KAG5592492.1"/>
    <property type="molecule type" value="Genomic_DNA"/>
</dbReference>
<protein>
    <submittedName>
        <fullName evidence="1">Uncharacterized protein</fullName>
    </submittedName>
</protein>
<gene>
    <name evidence="1" type="ORF">H5410_043006</name>
</gene>
<comment type="caution">
    <text evidence="1">The sequence shown here is derived from an EMBL/GenBank/DDBJ whole genome shotgun (WGS) entry which is preliminary data.</text>
</comment>
<organism evidence="1 2">
    <name type="scientific">Solanum commersonii</name>
    <name type="common">Commerson's wild potato</name>
    <name type="synonym">Commerson's nightshade</name>
    <dbReference type="NCBI Taxonomy" id="4109"/>
    <lineage>
        <taxon>Eukaryota</taxon>
        <taxon>Viridiplantae</taxon>
        <taxon>Streptophyta</taxon>
        <taxon>Embryophyta</taxon>
        <taxon>Tracheophyta</taxon>
        <taxon>Spermatophyta</taxon>
        <taxon>Magnoliopsida</taxon>
        <taxon>eudicotyledons</taxon>
        <taxon>Gunneridae</taxon>
        <taxon>Pentapetalae</taxon>
        <taxon>asterids</taxon>
        <taxon>lamiids</taxon>
        <taxon>Solanales</taxon>
        <taxon>Solanaceae</taxon>
        <taxon>Solanoideae</taxon>
        <taxon>Solaneae</taxon>
        <taxon>Solanum</taxon>
    </lineage>
</organism>
<reference evidence="1 2" key="1">
    <citation type="submission" date="2020-09" db="EMBL/GenBank/DDBJ databases">
        <title>De no assembly of potato wild relative species, Solanum commersonii.</title>
        <authorList>
            <person name="Cho K."/>
        </authorList>
    </citation>
    <scope>NUCLEOTIDE SEQUENCE [LARGE SCALE GENOMIC DNA]</scope>
    <source>
        <strain evidence="1">LZ3.2</strain>
        <tissue evidence="1">Leaf</tissue>
    </source>
</reference>
<dbReference type="OrthoDB" id="1936300at2759"/>
<evidence type="ECO:0000313" key="1">
    <source>
        <dbReference type="EMBL" id="KAG5592492.1"/>
    </source>
</evidence>
<accession>A0A9J5XZC4</accession>
<dbReference type="AlphaFoldDB" id="A0A9J5XZC4"/>